<feature type="domain" description="Calponin-homology (CH)" evidence="8">
    <location>
        <begin position="192"/>
        <end position="298"/>
    </location>
</feature>
<feature type="region of interest" description="Disordered" evidence="7">
    <location>
        <begin position="457"/>
        <end position="480"/>
    </location>
</feature>
<dbReference type="InterPro" id="IPR001715">
    <property type="entry name" value="CH_dom"/>
</dbReference>
<evidence type="ECO:0000256" key="5">
    <source>
        <dbReference type="ARBA" id="ARBA00023136"/>
    </source>
</evidence>
<dbReference type="GO" id="GO:0034993">
    <property type="term" value="C:meiotic nuclear membrane microtubule tethering complex"/>
    <property type="evidence" value="ECO:0007669"/>
    <property type="project" value="TreeGrafter"/>
</dbReference>
<accession>A0A8C2WXE1</accession>
<dbReference type="Gene3D" id="1.10.418.10">
    <property type="entry name" value="Calponin-like domain"/>
    <property type="match status" value="2"/>
</dbReference>
<keyword evidence="10" id="KW-1185">Reference proteome</keyword>
<reference evidence="9" key="2">
    <citation type="submission" date="2025-09" db="UniProtKB">
        <authorList>
            <consortium name="Ensembl"/>
        </authorList>
    </citation>
    <scope>IDENTIFICATION</scope>
</reference>
<evidence type="ECO:0000256" key="3">
    <source>
        <dbReference type="ARBA" id="ARBA00022737"/>
    </source>
</evidence>
<proteinExistence type="predicted"/>
<dbReference type="Ensembl" id="ENSCLMT00005011437.1">
    <property type="protein sequence ID" value="ENSCLMP00005010587.1"/>
    <property type="gene ID" value="ENSCLMG00005005828.1"/>
</dbReference>
<feature type="region of interest" description="Disordered" evidence="7">
    <location>
        <begin position="654"/>
        <end position="751"/>
    </location>
</feature>
<evidence type="ECO:0000256" key="4">
    <source>
        <dbReference type="ARBA" id="ARBA00022989"/>
    </source>
</evidence>
<dbReference type="GO" id="GO:0007097">
    <property type="term" value="P:nuclear migration"/>
    <property type="evidence" value="ECO:0007669"/>
    <property type="project" value="TreeGrafter"/>
</dbReference>
<feature type="compositionally biased region" description="Basic and acidic residues" evidence="7">
    <location>
        <begin position="459"/>
        <end position="472"/>
    </location>
</feature>
<dbReference type="SMART" id="SM00033">
    <property type="entry name" value="CH"/>
    <property type="match status" value="2"/>
</dbReference>
<keyword evidence="3" id="KW-0677">Repeat</keyword>
<dbReference type="InterPro" id="IPR036872">
    <property type="entry name" value="CH_dom_sf"/>
</dbReference>
<feature type="compositionally biased region" description="Acidic residues" evidence="7">
    <location>
        <begin position="675"/>
        <end position="685"/>
    </location>
</feature>
<dbReference type="GeneTree" id="ENSGT00940000159056"/>
<feature type="compositionally biased region" description="Basic and acidic residues" evidence="7">
    <location>
        <begin position="508"/>
        <end position="517"/>
    </location>
</feature>
<evidence type="ECO:0000256" key="7">
    <source>
        <dbReference type="SAM" id="MobiDB-lite"/>
    </source>
</evidence>
<dbReference type="InterPro" id="IPR001589">
    <property type="entry name" value="Actinin_actin-bd_CS"/>
</dbReference>
<dbReference type="GO" id="GO:0005737">
    <property type="term" value="C:cytoplasm"/>
    <property type="evidence" value="ECO:0007669"/>
    <property type="project" value="TreeGrafter"/>
</dbReference>
<evidence type="ECO:0000259" key="8">
    <source>
        <dbReference type="PROSITE" id="PS50021"/>
    </source>
</evidence>
<keyword evidence="6" id="KW-0009">Actin-binding</keyword>
<dbReference type="PROSITE" id="PS50021">
    <property type="entry name" value="CH"/>
    <property type="match status" value="2"/>
</dbReference>
<comment type="subcellular location">
    <subcellularLocation>
        <location evidence="1">Membrane</location>
    </subcellularLocation>
</comment>
<name>A0A8C2WXE1_CYCLU</name>
<feature type="domain" description="Calponin-homology (CH)" evidence="8">
    <location>
        <begin position="28"/>
        <end position="137"/>
    </location>
</feature>
<organism evidence="9 10">
    <name type="scientific">Cyclopterus lumpus</name>
    <name type="common">Lumpsucker</name>
    <dbReference type="NCBI Taxonomy" id="8103"/>
    <lineage>
        <taxon>Eukaryota</taxon>
        <taxon>Metazoa</taxon>
        <taxon>Chordata</taxon>
        <taxon>Craniata</taxon>
        <taxon>Vertebrata</taxon>
        <taxon>Euteleostomi</taxon>
        <taxon>Actinopterygii</taxon>
        <taxon>Neopterygii</taxon>
        <taxon>Teleostei</taxon>
        <taxon>Neoteleostei</taxon>
        <taxon>Acanthomorphata</taxon>
        <taxon>Eupercaria</taxon>
        <taxon>Perciformes</taxon>
        <taxon>Cottioidei</taxon>
        <taxon>Cottales</taxon>
        <taxon>Cyclopteridae</taxon>
        <taxon>Cyclopterus</taxon>
    </lineage>
</organism>
<evidence type="ECO:0000256" key="1">
    <source>
        <dbReference type="ARBA" id="ARBA00004370"/>
    </source>
</evidence>
<feature type="compositionally biased region" description="Basic and acidic residues" evidence="7">
    <location>
        <begin position="580"/>
        <end position="611"/>
    </location>
</feature>
<reference evidence="9" key="1">
    <citation type="submission" date="2025-08" db="UniProtKB">
        <authorList>
            <consortium name="Ensembl"/>
        </authorList>
    </citation>
    <scope>IDENTIFICATION</scope>
</reference>
<dbReference type="PANTHER" id="PTHR47535">
    <property type="entry name" value="MUSCLE-SPECIFIC PROTEIN 300 KDA, ISOFORM G"/>
    <property type="match status" value="1"/>
</dbReference>
<dbReference type="Pfam" id="PF00307">
    <property type="entry name" value="CH"/>
    <property type="match status" value="2"/>
</dbReference>
<feature type="compositionally biased region" description="Acidic residues" evidence="7">
    <location>
        <begin position="612"/>
        <end position="621"/>
    </location>
</feature>
<sequence>NTVTVFSHKTAVCSVPSSCSSPPDEGRAVQRRTFTRWMNAFLQRRDPPVKVYDLFTDIQDGRILLALLEELSGCKLLYRFRSSSHRIFRLNNISKALAFLDDRHVSMFLPGIDASGIADGIPSAVLNLVWNMILYFQASLPPSSIYPNVSMYYFPSLPWESNQDSAAMGPTMHIKVSLKKSQPKESTKTLQTRVYTSTTTMRETQCAELKFGVEVCDFGRSWRSGLAFLAMIKSINPDLVDLRENLTRQPRENIQLAFTIAHHSLDIPPLLELEDVSGPSPDEQSIITYVSMFLGQCSGTDEVSSALSSLTLLLFELGDKIDSTLTSVVRVPAVHSYRSRSILQPPSPLDAGGVSQEIRSWIENASADQGDSKPTADESHLSLSSEEGIYSLSALDSDEEDAYSYILDLNEEDFQPYNQLKRQVARVEEETEKDMFSRGEQIEESIHLEVCKKTFNGSEHQEDSAQHGEPEVRAQSGVDRTFKWDKSESFSREMAHNAAVFDTESEEDSRSREERGDGSVVPGQSNDEGDHCEKEMIKEMTEYARLVKHGCDERAALMGETKNPALFDVDSCKIEVEKETEQCGHGIEDNKKEEENVPKFEEGQGRKSGKEQEEEDKDEERETQQSVVNLERFKVGVNEIMITDETACEVRDATRTNTKEGNDGETNGMDMEVLTSEDDKEECSDEVMNSEVRAAEQKDGNLKIRRRELTGETATIAGKTAPKNGTNGGVNGHGVELGWTPPRPATSQSFR</sequence>
<feature type="region of interest" description="Disordered" evidence="7">
    <location>
        <begin position="493"/>
        <end position="531"/>
    </location>
</feature>
<evidence type="ECO:0000256" key="2">
    <source>
        <dbReference type="ARBA" id="ARBA00022692"/>
    </source>
</evidence>
<dbReference type="PANTHER" id="PTHR47535:SF9">
    <property type="entry name" value="CALPONIN-HOMOLOGY (CH) DOMAIN-CONTAINING PROTEIN"/>
    <property type="match status" value="1"/>
</dbReference>
<protein>
    <submittedName>
        <fullName evidence="9">Zgc:100997</fullName>
    </submittedName>
</protein>
<dbReference type="PROSITE" id="PS00019">
    <property type="entry name" value="ACTININ_1"/>
    <property type="match status" value="1"/>
</dbReference>
<keyword evidence="2" id="KW-0812">Transmembrane</keyword>
<keyword evidence="4" id="KW-1133">Transmembrane helix</keyword>
<dbReference type="GO" id="GO:0005640">
    <property type="term" value="C:nuclear outer membrane"/>
    <property type="evidence" value="ECO:0007669"/>
    <property type="project" value="TreeGrafter"/>
</dbReference>
<dbReference type="SUPFAM" id="SSF47576">
    <property type="entry name" value="Calponin-homology domain, CH-domain"/>
    <property type="match status" value="1"/>
</dbReference>
<dbReference type="InterPro" id="IPR052403">
    <property type="entry name" value="LINC-complex_assoc"/>
</dbReference>
<dbReference type="GO" id="GO:0051015">
    <property type="term" value="F:actin filament binding"/>
    <property type="evidence" value="ECO:0007669"/>
    <property type="project" value="TreeGrafter"/>
</dbReference>
<keyword evidence="5" id="KW-0472">Membrane</keyword>
<dbReference type="Proteomes" id="UP000694565">
    <property type="component" value="Unplaced"/>
</dbReference>
<feature type="region of interest" description="Disordered" evidence="7">
    <location>
        <begin position="580"/>
        <end position="627"/>
    </location>
</feature>
<evidence type="ECO:0000313" key="9">
    <source>
        <dbReference type="Ensembl" id="ENSCLMP00005010587.1"/>
    </source>
</evidence>
<evidence type="ECO:0000256" key="6">
    <source>
        <dbReference type="ARBA" id="ARBA00023203"/>
    </source>
</evidence>
<feature type="compositionally biased region" description="Basic and acidic residues" evidence="7">
    <location>
        <begin position="693"/>
        <end position="710"/>
    </location>
</feature>
<dbReference type="AlphaFoldDB" id="A0A8C2WXE1"/>
<evidence type="ECO:0000313" key="10">
    <source>
        <dbReference type="Proteomes" id="UP000694565"/>
    </source>
</evidence>